<accession>M6JFH2</accession>
<dbReference type="PANTHER" id="PTHR36174:SF1">
    <property type="entry name" value="LIPID II:GLYCINE GLYCYLTRANSFERASE"/>
    <property type="match status" value="1"/>
</dbReference>
<dbReference type="InterPro" id="IPR003447">
    <property type="entry name" value="FEMABX"/>
</dbReference>
<sequence>MHLLAPLPSWRNLFSVLSFKNIDKKSISKIWTTASSDISLWFSKSAWSLLVVAVWKRMHSDRQEITFWLPDYFCNSSLFLLRSWGVKFVFYPIQKNREPDYRVCKELLKSNPIDVFVLVHYFGKPSDSNRAFEFCKGKDVILIEDATHVLKPTKGIGEKGDFVLYSPHKHLPIPDGAILVVRNSGPSNIFWDIQDEDHINRILNTHYEKVGNMKFFSIKWLLKRLLQKLGFRSRRSFNAEFLNDVSVQIVPHPFFSLFAKKILNGLLPQLNGMAKQKIRIQKVWDEILSNRYKFYTDRTSGNWIPYLSEYCFDGMDAVKSMFKILSKDGLPVSTWPDLPPEIRDEPQFHLNAIELRNSRLFLSIHPNLSLREMLGNEVVLHNAEKDFLKLDVEWNSVSRETWDELFKKVAVSNFLQSWVYGESKKICENWKVHRGVFTFENQKIALVQILEKSILGIFKVYRINRGPLFLNEVDLNLKELVFKKIAEFGNLLKGSVLFFNPEVVLGGKFLILMKENGFYENNNFSPWTSAFIDLTKDLNFLRQNLDSKWRNMLTNSEKNDLTLEIGSSDFLFHWMLDKYDELTSSKNFSGISKSMLLQIKEDRNGNGTFLILRAIYQNEFVAGVCIAIHGSSATYLIGWNGDLGRKLRANHFLLWNSIVQLKQMGCVSFDLGGIDQERTPGIAEFKLGVNGDNYELPGEFWKI</sequence>
<proteinExistence type="inferred from homology"/>
<evidence type="ECO:0000256" key="1">
    <source>
        <dbReference type="ARBA" id="ARBA00009943"/>
    </source>
</evidence>
<evidence type="ECO:0000256" key="4">
    <source>
        <dbReference type="ARBA" id="ARBA00022984"/>
    </source>
</evidence>
<evidence type="ECO:0000313" key="7">
    <source>
        <dbReference type="EMBL" id="EMN20709.1"/>
    </source>
</evidence>
<dbReference type="InterPro" id="IPR015421">
    <property type="entry name" value="PyrdxlP-dep_Trfase_major"/>
</dbReference>
<dbReference type="InterPro" id="IPR016181">
    <property type="entry name" value="Acyl_CoA_acyltransferase"/>
</dbReference>
<dbReference type="Gene3D" id="3.40.640.10">
    <property type="entry name" value="Type I PLP-dependent aspartate aminotransferase-like (Major domain)"/>
    <property type="match status" value="1"/>
</dbReference>
<reference evidence="7 8" key="1">
    <citation type="submission" date="2013-01" db="EMBL/GenBank/DDBJ databases">
        <authorList>
            <person name="Harkins D.M."/>
            <person name="Durkin A.S."/>
            <person name="Brinkac L.M."/>
            <person name="Haft D.H."/>
            <person name="Selengut J.D."/>
            <person name="Sanka R."/>
            <person name="DePew J."/>
            <person name="Purushe J."/>
            <person name="Hartskeerl R.A."/>
            <person name="Ahmed A."/>
            <person name="van der Linden H."/>
            <person name="Goris M.G.A."/>
            <person name="Vinetz J.M."/>
            <person name="Sutton G.G."/>
            <person name="Nierman W.C."/>
            <person name="Fouts D.E."/>
        </authorList>
    </citation>
    <scope>NUCLEOTIDE SEQUENCE [LARGE SCALE GENOMIC DNA]</scope>
    <source>
        <strain evidence="7 8">MAVJ 401</strain>
    </source>
</reference>
<dbReference type="Proteomes" id="UP000012106">
    <property type="component" value="Unassembled WGS sequence"/>
</dbReference>
<dbReference type="InterPro" id="IPR015424">
    <property type="entry name" value="PyrdxlP-dep_Trfase"/>
</dbReference>
<evidence type="ECO:0000256" key="3">
    <source>
        <dbReference type="ARBA" id="ARBA00022960"/>
    </source>
</evidence>
<evidence type="ECO:0000256" key="2">
    <source>
        <dbReference type="ARBA" id="ARBA00022679"/>
    </source>
</evidence>
<keyword evidence="5" id="KW-0012">Acyltransferase</keyword>
<dbReference type="InterPro" id="IPR050644">
    <property type="entry name" value="PG_Glycine_Bridge_Synth"/>
</dbReference>
<dbReference type="PROSITE" id="PS51191">
    <property type="entry name" value="FEMABX"/>
    <property type="match status" value="1"/>
</dbReference>
<dbReference type="GO" id="GO:0008360">
    <property type="term" value="P:regulation of cell shape"/>
    <property type="evidence" value="ECO:0007669"/>
    <property type="project" value="UniProtKB-KW"/>
</dbReference>
<dbReference type="RefSeq" id="WP_004472287.1">
    <property type="nucleotide sequence ID" value="NZ_AHMU02000065.1"/>
</dbReference>
<dbReference type="EMBL" id="AHMU02000065">
    <property type="protein sequence ID" value="EMN20709.1"/>
    <property type="molecule type" value="Genomic_DNA"/>
</dbReference>
<dbReference type="GO" id="GO:0009252">
    <property type="term" value="P:peptidoglycan biosynthetic process"/>
    <property type="evidence" value="ECO:0007669"/>
    <property type="project" value="UniProtKB-KW"/>
</dbReference>
<protein>
    <submittedName>
        <fullName evidence="7">FemAB domain protein</fullName>
    </submittedName>
</protein>
<gene>
    <name evidence="7" type="ORF">LEP1GSC063_3018</name>
</gene>
<dbReference type="PANTHER" id="PTHR36174">
    <property type="entry name" value="LIPID II:GLYCINE GLYCYLTRANSFERASE"/>
    <property type="match status" value="1"/>
</dbReference>
<keyword evidence="4" id="KW-0573">Peptidoglycan synthesis</keyword>
<dbReference type="SUPFAM" id="SSF55729">
    <property type="entry name" value="Acyl-CoA N-acyltransferases (Nat)"/>
    <property type="match status" value="2"/>
</dbReference>
<comment type="caution">
    <text evidence="7">The sequence shown here is derived from an EMBL/GenBank/DDBJ whole genome shotgun (WGS) entry which is preliminary data.</text>
</comment>
<dbReference type="Gene3D" id="3.40.630.30">
    <property type="match status" value="2"/>
</dbReference>
<dbReference type="GO" id="GO:0071555">
    <property type="term" value="P:cell wall organization"/>
    <property type="evidence" value="ECO:0007669"/>
    <property type="project" value="UniProtKB-KW"/>
</dbReference>
<organism evidence="7 8">
    <name type="scientific">Leptospira santarosai serovar Arenal str. MAVJ 401</name>
    <dbReference type="NCBI Taxonomy" id="1049976"/>
    <lineage>
        <taxon>Bacteria</taxon>
        <taxon>Pseudomonadati</taxon>
        <taxon>Spirochaetota</taxon>
        <taxon>Spirochaetia</taxon>
        <taxon>Leptospirales</taxon>
        <taxon>Leptospiraceae</taxon>
        <taxon>Leptospira</taxon>
    </lineage>
</organism>
<comment type="similarity">
    <text evidence="1">Belongs to the FemABX family.</text>
</comment>
<keyword evidence="6" id="KW-0961">Cell wall biogenesis/degradation</keyword>
<evidence type="ECO:0000313" key="8">
    <source>
        <dbReference type="Proteomes" id="UP000012106"/>
    </source>
</evidence>
<name>M6JFH2_9LEPT</name>
<evidence type="ECO:0000256" key="5">
    <source>
        <dbReference type="ARBA" id="ARBA00023315"/>
    </source>
</evidence>
<evidence type="ECO:0000256" key="6">
    <source>
        <dbReference type="ARBA" id="ARBA00023316"/>
    </source>
</evidence>
<keyword evidence="2" id="KW-0808">Transferase</keyword>
<dbReference type="SUPFAM" id="SSF53383">
    <property type="entry name" value="PLP-dependent transferases"/>
    <property type="match status" value="1"/>
</dbReference>
<dbReference type="GO" id="GO:0016755">
    <property type="term" value="F:aminoacyltransferase activity"/>
    <property type="evidence" value="ECO:0007669"/>
    <property type="project" value="InterPro"/>
</dbReference>
<dbReference type="AlphaFoldDB" id="M6JFH2"/>
<keyword evidence="3" id="KW-0133">Cell shape</keyword>